<keyword evidence="2" id="KW-1185">Reference proteome</keyword>
<reference evidence="1 2" key="1">
    <citation type="journal article" date="2014" name="Arch. Virol.">
        <title>Complete genome sequence of a novel phage, vB_MoxS-ISF9, infecting methylotrophic Microbacterium: first report of a virulent Microbacterium phage.</title>
        <authorList>
            <person name="Zamani I."/>
            <person name="Bouzari M."/>
            <person name="Emtiazi G."/>
            <person name="Ghasemi S.M."/>
            <person name="Chang H.I."/>
        </authorList>
    </citation>
    <scope>NUCLEOTIDE SEQUENCE [LARGE SCALE GENOMIC DNA]</scope>
</reference>
<dbReference type="KEGG" id="vg:18938388"/>
<organism evidence="1 2">
    <name type="scientific">Microbacterium phage vB_MoxS-ISF9</name>
    <dbReference type="NCBI Taxonomy" id="1458670"/>
    <lineage>
        <taxon>Viruses</taxon>
        <taxon>Duplodnaviria</taxon>
        <taxon>Heunggongvirae</taxon>
        <taxon>Uroviricota</taxon>
        <taxon>Caudoviricetes</taxon>
        <taxon>Farahnazvirus</taxon>
        <taxon>Farahnazvirus ISF9</taxon>
    </lineage>
</organism>
<sequence>MISEARDFLNQMNVAGEVAWDNYSRLFDLIVELEPAPGPDQPQPKLLLEHGKTYWVTFIDGSRIKAEAWADKHGDLDLSNDGAMEWSMWAQDASGKPVNREEIQHIEPIGGEL</sequence>
<gene>
    <name evidence="1" type="ORF">ISF9_077</name>
</gene>
<dbReference type="Proteomes" id="UP000019700">
    <property type="component" value="Genome"/>
</dbReference>
<dbReference type="EMBL" id="KJ173786">
    <property type="protein sequence ID" value="AHL18547.1"/>
    <property type="molecule type" value="Genomic_DNA"/>
</dbReference>
<dbReference type="RefSeq" id="YP_009021522.1">
    <property type="nucleotide sequence ID" value="NC_023859.1"/>
</dbReference>
<accession>W8P0B8</accession>
<evidence type="ECO:0000313" key="2">
    <source>
        <dbReference type="Proteomes" id="UP000019700"/>
    </source>
</evidence>
<name>W8P0B8_9CAUD</name>
<proteinExistence type="predicted"/>
<dbReference type="GeneID" id="18938388"/>
<evidence type="ECO:0000313" key="1">
    <source>
        <dbReference type="EMBL" id="AHL18547.1"/>
    </source>
</evidence>
<protein>
    <submittedName>
        <fullName evidence="1">Uncharacterized protein</fullName>
    </submittedName>
</protein>